<dbReference type="Proteomes" id="UP000735302">
    <property type="component" value="Unassembled WGS sequence"/>
</dbReference>
<evidence type="ECO:0000256" key="5">
    <source>
        <dbReference type="ARBA" id="ARBA00022989"/>
    </source>
</evidence>
<accession>A0AAV4B862</accession>
<evidence type="ECO:0000256" key="11">
    <source>
        <dbReference type="SAM" id="Phobius"/>
    </source>
</evidence>
<keyword evidence="8 13" id="KW-0675">Receptor</keyword>
<dbReference type="SUPFAM" id="SSF53822">
    <property type="entry name" value="Periplasmic binding protein-like I"/>
    <property type="match status" value="1"/>
</dbReference>
<keyword evidence="14" id="KW-1185">Reference proteome</keyword>
<keyword evidence="3 11" id="KW-0812">Transmembrane</keyword>
<evidence type="ECO:0000256" key="2">
    <source>
        <dbReference type="ARBA" id="ARBA00022475"/>
    </source>
</evidence>
<keyword evidence="2" id="KW-1003">Cell membrane</keyword>
<dbReference type="Pfam" id="PF01094">
    <property type="entry name" value="ANF_receptor"/>
    <property type="match status" value="1"/>
</dbReference>
<dbReference type="AlphaFoldDB" id="A0AAV4B862"/>
<gene>
    <name evidence="13" type="ORF">PoB_004218700</name>
</gene>
<dbReference type="Gene3D" id="3.40.50.2300">
    <property type="match status" value="2"/>
</dbReference>
<dbReference type="InterPro" id="IPR011500">
    <property type="entry name" value="GPCR_3_9-Cys_dom"/>
</dbReference>
<dbReference type="PRINTS" id="PR00248">
    <property type="entry name" value="GPCRMGR"/>
</dbReference>
<keyword evidence="6" id="KW-0297">G-protein coupled receptor</keyword>
<dbReference type="GO" id="GO:0004930">
    <property type="term" value="F:G protein-coupled receptor activity"/>
    <property type="evidence" value="ECO:0007669"/>
    <property type="project" value="UniProtKB-KW"/>
</dbReference>
<dbReference type="EMBL" id="BLXT01004610">
    <property type="protein sequence ID" value="GFO15682.1"/>
    <property type="molecule type" value="Genomic_DNA"/>
</dbReference>
<feature type="non-terminal residue" evidence="13">
    <location>
        <position position="454"/>
    </location>
</feature>
<name>A0AAV4B862_9GAST</name>
<evidence type="ECO:0000256" key="8">
    <source>
        <dbReference type="ARBA" id="ARBA00023170"/>
    </source>
</evidence>
<feature type="domain" description="G-protein coupled receptors family 3 profile" evidence="12">
    <location>
        <begin position="330"/>
        <end position="454"/>
    </location>
</feature>
<dbReference type="Pfam" id="PF00003">
    <property type="entry name" value="7tm_3"/>
    <property type="match status" value="1"/>
</dbReference>
<keyword evidence="5 11" id="KW-1133">Transmembrane helix</keyword>
<evidence type="ECO:0000256" key="1">
    <source>
        <dbReference type="ARBA" id="ARBA00004651"/>
    </source>
</evidence>
<dbReference type="GO" id="GO:0005886">
    <property type="term" value="C:plasma membrane"/>
    <property type="evidence" value="ECO:0007669"/>
    <property type="project" value="UniProtKB-SubCell"/>
</dbReference>
<proteinExistence type="predicted"/>
<sequence>MNPTPYSCLSSVPTHFIFKLSCHPSFSQCPHIQRINYDLVSGTDGLVGSASSIVSTSILVDPANGRDGPWSGRRPIRHGSLCGSHPHVTCLGQCRMAEPIPLHARPQPNSSYLVVRPCLEHLDVSFIVELIRPGRNESLRNWSNYKQEGLVQFVIDSVYALAHAAHDMLTYHCEEIVRCPMLQRLTGPEFLEFIRNISFTGISGDLVKFNEHGDSLGRYDIYQFQRKGKGDWGYVQVGEWVDRLNLNMSALRWKNGSLQRPTSICSEPCRFGESRIATSECCWMCVPCKENEFLNEEGKCKPCPSDSQPNATLTGCERLPIVALVPTSLWFVLPVAFSLAGVVCTVFTFGVFLVFNKTPIIMASGRELCYILLFGISISYITSVAMLARPSMFTCLIRRFALGVSLCFVYAAILTKTNRIFRIFSVGIKAMVKRPSYTSPKSQIFICLALVSVQ</sequence>
<dbReference type="PROSITE" id="PS50259">
    <property type="entry name" value="G_PROTEIN_RECEP_F3_4"/>
    <property type="match status" value="1"/>
</dbReference>
<feature type="transmembrane region" description="Helical" evidence="11">
    <location>
        <begin position="396"/>
        <end position="415"/>
    </location>
</feature>
<dbReference type="Pfam" id="PF07562">
    <property type="entry name" value="NCD3G"/>
    <property type="match status" value="1"/>
</dbReference>
<evidence type="ECO:0000256" key="3">
    <source>
        <dbReference type="ARBA" id="ARBA00022692"/>
    </source>
</evidence>
<dbReference type="InterPro" id="IPR038550">
    <property type="entry name" value="GPCR_3_9-Cys_sf"/>
</dbReference>
<feature type="transmembrane region" description="Helical" evidence="11">
    <location>
        <begin position="329"/>
        <end position="356"/>
    </location>
</feature>
<reference evidence="13 14" key="1">
    <citation type="journal article" date="2021" name="Elife">
        <title>Chloroplast acquisition without the gene transfer in kleptoplastic sea slugs, Plakobranchus ocellatus.</title>
        <authorList>
            <person name="Maeda T."/>
            <person name="Takahashi S."/>
            <person name="Yoshida T."/>
            <person name="Shimamura S."/>
            <person name="Takaki Y."/>
            <person name="Nagai Y."/>
            <person name="Toyoda A."/>
            <person name="Suzuki Y."/>
            <person name="Arimoto A."/>
            <person name="Ishii H."/>
            <person name="Satoh N."/>
            <person name="Nishiyama T."/>
            <person name="Hasebe M."/>
            <person name="Maruyama T."/>
            <person name="Minagawa J."/>
            <person name="Obokata J."/>
            <person name="Shigenobu S."/>
        </authorList>
    </citation>
    <scope>NUCLEOTIDE SEQUENCE [LARGE SCALE GENOMIC DNA]</scope>
</reference>
<dbReference type="InterPro" id="IPR000337">
    <property type="entry name" value="GPCR_3"/>
</dbReference>
<dbReference type="Gene3D" id="2.10.50.30">
    <property type="entry name" value="GPCR, family 3, nine cysteines domain"/>
    <property type="match status" value="1"/>
</dbReference>
<feature type="transmembrane region" description="Helical" evidence="11">
    <location>
        <begin position="368"/>
        <end position="390"/>
    </location>
</feature>
<comment type="caution">
    <text evidence="13">The sequence shown here is derived from an EMBL/GenBank/DDBJ whole genome shotgun (WGS) entry which is preliminary data.</text>
</comment>
<dbReference type="InterPro" id="IPR028082">
    <property type="entry name" value="Peripla_BP_I"/>
</dbReference>
<dbReference type="FunFam" id="2.10.50.30:FF:000004">
    <property type="entry name" value="Taste receptor type 1 member 3-like protein"/>
    <property type="match status" value="1"/>
</dbReference>
<comment type="subcellular location">
    <subcellularLocation>
        <location evidence="1">Cell membrane</location>
        <topology evidence="1">Multi-pass membrane protein</topology>
    </subcellularLocation>
</comment>
<keyword evidence="9" id="KW-0325">Glycoprotein</keyword>
<protein>
    <submittedName>
        <fullName evidence="13">Metabotropic glutamate receptor</fullName>
    </submittedName>
</protein>
<keyword evidence="10" id="KW-0807">Transducer</keyword>
<evidence type="ECO:0000259" key="12">
    <source>
        <dbReference type="PROSITE" id="PS50259"/>
    </source>
</evidence>
<evidence type="ECO:0000256" key="9">
    <source>
        <dbReference type="ARBA" id="ARBA00023180"/>
    </source>
</evidence>
<dbReference type="InterPro" id="IPR017978">
    <property type="entry name" value="GPCR_3_C"/>
</dbReference>
<keyword evidence="7 11" id="KW-0472">Membrane</keyword>
<evidence type="ECO:0000256" key="4">
    <source>
        <dbReference type="ARBA" id="ARBA00022729"/>
    </source>
</evidence>
<evidence type="ECO:0000313" key="13">
    <source>
        <dbReference type="EMBL" id="GFO15682.1"/>
    </source>
</evidence>
<evidence type="ECO:0000256" key="10">
    <source>
        <dbReference type="ARBA" id="ARBA00023224"/>
    </source>
</evidence>
<dbReference type="PANTHER" id="PTHR24060">
    <property type="entry name" value="METABOTROPIC GLUTAMATE RECEPTOR"/>
    <property type="match status" value="1"/>
</dbReference>
<organism evidence="13 14">
    <name type="scientific">Plakobranchus ocellatus</name>
    <dbReference type="NCBI Taxonomy" id="259542"/>
    <lineage>
        <taxon>Eukaryota</taxon>
        <taxon>Metazoa</taxon>
        <taxon>Spiralia</taxon>
        <taxon>Lophotrochozoa</taxon>
        <taxon>Mollusca</taxon>
        <taxon>Gastropoda</taxon>
        <taxon>Heterobranchia</taxon>
        <taxon>Euthyneura</taxon>
        <taxon>Panpulmonata</taxon>
        <taxon>Sacoglossa</taxon>
        <taxon>Placobranchoidea</taxon>
        <taxon>Plakobranchidae</taxon>
        <taxon>Plakobranchus</taxon>
    </lineage>
</organism>
<evidence type="ECO:0000313" key="14">
    <source>
        <dbReference type="Proteomes" id="UP000735302"/>
    </source>
</evidence>
<dbReference type="InterPro" id="IPR001828">
    <property type="entry name" value="ANF_lig-bd_rcpt"/>
</dbReference>
<dbReference type="InterPro" id="IPR050726">
    <property type="entry name" value="mGluR"/>
</dbReference>
<keyword evidence="4" id="KW-0732">Signal</keyword>
<evidence type="ECO:0000256" key="7">
    <source>
        <dbReference type="ARBA" id="ARBA00023136"/>
    </source>
</evidence>
<evidence type="ECO:0000256" key="6">
    <source>
        <dbReference type="ARBA" id="ARBA00023040"/>
    </source>
</evidence>